<evidence type="ECO:0000313" key="3">
    <source>
        <dbReference type="Proteomes" id="UP000231553"/>
    </source>
</evidence>
<dbReference type="OrthoDB" id="7866243at2"/>
<dbReference type="AlphaFoldDB" id="A0A2M8J684"/>
<gene>
    <name evidence="2" type="ORF">CVM52_02650</name>
</gene>
<evidence type="ECO:0000256" key="1">
    <source>
        <dbReference type="SAM" id="SignalP"/>
    </source>
</evidence>
<accession>A0A2M8J684</accession>
<evidence type="ECO:0000313" key="2">
    <source>
        <dbReference type="EMBL" id="PJE38289.1"/>
    </source>
</evidence>
<proteinExistence type="predicted"/>
<dbReference type="Proteomes" id="UP000231553">
    <property type="component" value="Unassembled WGS sequence"/>
</dbReference>
<name>A0A2M8J684_9RHOB</name>
<organism evidence="2 3">
    <name type="scientific">Pseudooceanicola lipolyticus</name>
    <dbReference type="NCBI Taxonomy" id="2029104"/>
    <lineage>
        <taxon>Bacteria</taxon>
        <taxon>Pseudomonadati</taxon>
        <taxon>Pseudomonadota</taxon>
        <taxon>Alphaproteobacteria</taxon>
        <taxon>Rhodobacterales</taxon>
        <taxon>Paracoccaceae</taxon>
        <taxon>Pseudooceanicola</taxon>
    </lineage>
</organism>
<protein>
    <submittedName>
        <fullName evidence="2">Uncharacterized protein</fullName>
    </submittedName>
</protein>
<comment type="caution">
    <text evidence="2">The sequence shown here is derived from an EMBL/GenBank/DDBJ whole genome shotgun (WGS) entry which is preliminary data.</text>
</comment>
<feature type="chain" id="PRO_5014993239" evidence="1">
    <location>
        <begin position="18"/>
        <end position="66"/>
    </location>
</feature>
<feature type="signal peptide" evidence="1">
    <location>
        <begin position="1"/>
        <end position="17"/>
    </location>
</feature>
<keyword evidence="3" id="KW-1185">Reference proteome</keyword>
<dbReference type="RefSeq" id="WP_100161050.1">
    <property type="nucleotide sequence ID" value="NZ_PGTB01000003.1"/>
</dbReference>
<dbReference type="PROSITE" id="PS51257">
    <property type="entry name" value="PROKAR_LIPOPROTEIN"/>
    <property type="match status" value="1"/>
</dbReference>
<dbReference type="EMBL" id="PGTB01000003">
    <property type="protein sequence ID" value="PJE38289.1"/>
    <property type="molecule type" value="Genomic_DNA"/>
</dbReference>
<reference evidence="2 3" key="1">
    <citation type="journal article" date="2018" name="Int. J. Syst. Evol. Microbiol.">
        <title>Pseudooceanicola lipolyticus sp. nov., a marine alphaproteobacterium, reclassification of Oceanicola flagellatus as Pseudooceanicola flagellatus comb. nov. and emended description of the genus Pseudooceanicola.</title>
        <authorList>
            <person name="Huang M.-M."/>
            <person name="Guo L.-L."/>
            <person name="Wu Y.-H."/>
            <person name="Lai Q.-L."/>
            <person name="Shao Z.-Z."/>
            <person name="Wang C.-S."/>
            <person name="Wu M."/>
            <person name="Xu X.-W."/>
        </authorList>
    </citation>
    <scope>NUCLEOTIDE SEQUENCE [LARGE SCALE GENOMIC DNA]</scope>
    <source>
        <strain evidence="2 3">157</strain>
    </source>
</reference>
<keyword evidence="1" id="KW-0732">Signal</keyword>
<sequence length="66" mass="7109">MKKLVLLMAVLSISACATTTPLPDVKGSVVRPLNPTKWDYQAAVLDKQKEIGVTPQIADTREGDDA</sequence>